<reference evidence="2" key="1">
    <citation type="submission" date="2019-11" db="UniProtKB">
        <authorList>
            <consortium name="WormBaseParasite"/>
        </authorList>
    </citation>
    <scope>IDENTIFICATION</scope>
</reference>
<feature type="coiled-coil region" evidence="1">
    <location>
        <begin position="195"/>
        <end position="247"/>
    </location>
</feature>
<evidence type="ECO:0000313" key="2">
    <source>
        <dbReference type="WBParaSite" id="MCU_005228-RD"/>
    </source>
</evidence>
<accession>A0A5K3F6S6</accession>
<keyword evidence="1" id="KW-0175">Coiled coil</keyword>
<protein>
    <submittedName>
        <fullName evidence="2">CEP63 domain-containing protein</fullName>
    </submittedName>
</protein>
<evidence type="ECO:0000256" key="1">
    <source>
        <dbReference type="SAM" id="Coils"/>
    </source>
</evidence>
<sequence length="642" mass="71148">MNESVKSDYERQIASLQSSTNLMSQNLSKLQLKYDKWRSRGRTSFVKKRDVGTSVNDAQQERKVDKMTHCGSVASHSRQFELKMQLLSKNMEIVDQRDQLNSLELAFRTQIEEIERQLKELVCLKRSQDEKILALKRQQTNHRTVRSSRLHCPPSKSMPPTSEVMVQTQISPKTESASTMTNSKYVVSSRAEDVVAKLEKDLIMKTNQISELEDTCRSTVETVNKLKLELEESKAALAQKCSELEHEKLRPKPRERQGFRSKACQTKPKGCCSQGVDAMLVKTREVECQVSETERASSNFPGFLTEALITLGENCRTICSSSSGTRNEGVFVNRNNATSQDELQAQTQVLQSPDFAITLPSRTEVDVSVDVTDASQCSGTNVQALMADWKSTEDRLINQLTNCATVMSPTWLTAIATSQEASTATAALDAAVAAQQGQYPTASAVPQAPVVAITSSTTPASSSISGSERAEASHFSSSWFPTEEQCFDLNRRPAPVLECNQPETAIPSLARPVAGASVPRPPTKCQRVKARLPRASEVPTRSSVVSAAGDTWDDTCGRKARALVFICSPRPFILVHFTPSSRLTSCKRACVVMTTSQSRSSVNDRIWPIFRRCVPFVESDSLSFLVKNHFCQRFLFGALLLH</sequence>
<dbReference type="AlphaFoldDB" id="A0A5K3F6S6"/>
<name>A0A5K3F6S6_MESCO</name>
<dbReference type="WBParaSite" id="MCU_005228-RD">
    <property type="protein sequence ID" value="MCU_005228-RD"/>
    <property type="gene ID" value="MCU_005228"/>
</dbReference>
<organism evidence="2">
    <name type="scientific">Mesocestoides corti</name>
    <name type="common">Flatworm</name>
    <dbReference type="NCBI Taxonomy" id="53468"/>
    <lineage>
        <taxon>Eukaryota</taxon>
        <taxon>Metazoa</taxon>
        <taxon>Spiralia</taxon>
        <taxon>Lophotrochozoa</taxon>
        <taxon>Platyhelminthes</taxon>
        <taxon>Cestoda</taxon>
        <taxon>Eucestoda</taxon>
        <taxon>Cyclophyllidea</taxon>
        <taxon>Mesocestoididae</taxon>
        <taxon>Mesocestoides</taxon>
    </lineage>
</organism>
<proteinExistence type="predicted"/>